<organism evidence="1 2">
    <name type="scientific">Alligator mississippiensis</name>
    <name type="common">American alligator</name>
    <dbReference type="NCBI Taxonomy" id="8496"/>
    <lineage>
        <taxon>Eukaryota</taxon>
        <taxon>Metazoa</taxon>
        <taxon>Chordata</taxon>
        <taxon>Craniata</taxon>
        <taxon>Vertebrata</taxon>
        <taxon>Euteleostomi</taxon>
        <taxon>Archelosauria</taxon>
        <taxon>Archosauria</taxon>
        <taxon>Crocodylia</taxon>
        <taxon>Alligatoridae</taxon>
        <taxon>Alligatorinae</taxon>
        <taxon>Alligator</taxon>
    </lineage>
</organism>
<dbReference type="Proteomes" id="UP000050525">
    <property type="component" value="Unassembled WGS sequence"/>
</dbReference>
<name>A0A151MVB4_ALLMI</name>
<accession>A0A151MVB4</accession>
<sequence>MLLSEDYVLYSTWNPQPRWEQAFTSLQCRFRQLILSCLNLDQEWCIKLFATVKRRTCSQSYTSKRSAGTPRTMAL</sequence>
<evidence type="ECO:0000313" key="2">
    <source>
        <dbReference type="Proteomes" id="UP000050525"/>
    </source>
</evidence>
<evidence type="ECO:0000313" key="1">
    <source>
        <dbReference type="EMBL" id="KYO28491.1"/>
    </source>
</evidence>
<proteinExistence type="predicted"/>
<keyword evidence="2" id="KW-1185">Reference proteome</keyword>
<reference evidence="1 2" key="1">
    <citation type="journal article" date="2012" name="Genome Biol.">
        <title>Sequencing three crocodilian genomes to illuminate the evolution of archosaurs and amniotes.</title>
        <authorList>
            <person name="St John J.A."/>
            <person name="Braun E.L."/>
            <person name="Isberg S.R."/>
            <person name="Miles L.G."/>
            <person name="Chong A.Y."/>
            <person name="Gongora J."/>
            <person name="Dalzell P."/>
            <person name="Moran C."/>
            <person name="Bed'hom B."/>
            <person name="Abzhanov A."/>
            <person name="Burgess S.C."/>
            <person name="Cooksey A.M."/>
            <person name="Castoe T.A."/>
            <person name="Crawford N.G."/>
            <person name="Densmore L.D."/>
            <person name="Drew J.C."/>
            <person name="Edwards S.V."/>
            <person name="Faircloth B.C."/>
            <person name="Fujita M.K."/>
            <person name="Greenwold M.J."/>
            <person name="Hoffmann F.G."/>
            <person name="Howard J.M."/>
            <person name="Iguchi T."/>
            <person name="Janes D.E."/>
            <person name="Khan S.Y."/>
            <person name="Kohno S."/>
            <person name="de Koning A.J."/>
            <person name="Lance S.L."/>
            <person name="McCarthy F.M."/>
            <person name="McCormack J.E."/>
            <person name="Merchant M.E."/>
            <person name="Peterson D.G."/>
            <person name="Pollock D.D."/>
            <person name="Pourmand N."/>
            <person name="Raney B.J."/>
            <person name="Roessler K.A."/>
            <person name="Sanford J.R."/>
            <person name="Sawyer R.H."/>
            <person name="Schmidt C.J."/>
            <person name="Triplett E.W."/>
            <person name="Tuberville T.D."/>
            <person name="Venegas-Anaya M."/>
            <person name="Howard J.T."/>
            <person name="Jarvis E.D."/>
            <person name="Guillette L.J.Jr."/>
            <person name="Glenn T.C."/>
            <person name="Green R.E."/>
            <person name="Ray D.A."/>
        </authorList>
    </citation>
    <scope>NUCLEOTIDE SEQUENCE [LARGE SCALE GENOMIC DNA]</scope>
    <source>
        <strain evidence="1">KSC_2009_1</strain>
    </source>
</reference>
<dbReference type="EMBL" id="AKHW03004895">
    <property type="protein sequence ID" value="KYO28491.1"/>
    <property type="molecule type" value="Genomic_DNA"/>
</dbReference>
<gene>
    <name evidence="1" type="ORF">Y1Q_0006466</name>
</gene>
<dbReference type="AlphaFoldDB" id="A0A151MVB4"/>
<protein>
    <submittedName>
        <fullName evidence="1">Uncharacterized protein</fullName>
    </submittedName>
</protein>
<comment type="caution">
    <text evidence="1">The sequence shown here is derived from an EMBL/GenBank/DDBJ whole genome shotgun (WGS) entry which is preliminary data.</text>
</comment>